<protein>
    <submittedName>
        <fullName evidence="2">Uncharacterized protein</fullName>
    </submittedName>
</protein>
<feature type="compositionally biased region" description="Basic and acidic residues" evidence="1">
    <location>
        <begin position="315"/>
        <end position="324"/>
    </location>
</feature>
<feature type="compositionally biased region" description="Basic and acidic residues" evidence="1">
    <location>
        <begin position="340"/>
        <end position="349"/>
    </location>
</feature>
<evidence type="ECO:0000313" key="3">
    <source>
        <dbReference type="Proteomes" id="UP000250266"/>
    </source>
</evidence>
<sequence>MATTPPPPSRVRTPPTPLHGARYDNYEPYEPYSPRRSSRVAAQRKHYSQQQLTSHSTPKSLHATRSTRAATPTSSRNQTLTRTSSQTFSPPSSPSSPIKHSTTKSPGSGTRRRVSNGRSQHLAPQSFPLDSDSDNLATASTTHRLSTMDPRTMLPTPSKTPRKRAVQDLGSTARVLFPNRPANVDDSMPSPRKSRKNKKHAAFTLQSFVEEAEDDDEPSQIEIYTDSKERVPDLDEHEDNPFITTKKNSKVKANGVPEPKRRRVDDRTAQMEEAVRNNEGMIYVFRGRKIFRKFDDGPSSATSSDGLHLSEDEVRRKAGAEVHRPFTRSTIKPRLLFPNEEEHRQRELAADEADEEAVTDIEVPTPSFSNRKAKKSDEAVTPVKQHFRPTTPPSTGRARRYHKKIVAEDQHGTKVDEEAVLGTPVEAPVVEEEVEVQTAQLPKARGKKNSPFDSWQRVKPASSRMTAQKGVKREGEMLERGGEGKRSRSGVGAGAGAGASGSRD</sequence>
<feature type="compositionally biased region" description="Basic and acidic residues" evidence="1">
    <location>
        <begin position="405"/>
        <end position="417"/>
    </location>
</feature>
<evidence type="ECO:0000313" key="2">
    <source>
        <dbReference type="EMBL" id="OCK78427.1"/>
    </source>
</evidence>
<feature type="compositionally biased region" description="Acidic residues" evidence="1">
    <location>
        <begin position="350"/>
        <end position="359"/>
    </location>
</feature>
<dbReference type="OrthoDB" id="5398515at2759"/>
<feature type="compositionally biased region" description="Polar residues" evidence="1">
    <location>
        <begin position="134"/>
        <end position="145"/>
    </location>
</feature>
<feature type="region of interest" description="Disordered" evidence="1">
    <location>
        <begin position="1"/>
        <end position="200"/>
    </location>
</feature>
<proteinExistence type="predicted"/>
<feature type="compositionally biased region" description="Basic residues" evidence="1">
    <location>
        <begin position="36"/>
        <end position="47"/>
    </location>
</feature>
<feature type="region of interest" description="Disordered" evidence="1">
    <location>
        <begin position="315"/>
        <end position="504"/>
    </location>
</feature>
<feature type="compositionally biased region" description="Pro residues" evidence="1">
    <location>
        <begin position="1"/>
        <end position="17"/>
    </location>
</feature>
<feature type="compositionally biased region" description="Gly residues" evidence="1">
    <location>
        <begin position="491"/>
        <end position="504"/>
    </location>
</feature>
<accession>A0A8E2E6S7</accession>
<feature type="compositionally biased region" description="Polar residues" evidence="1">
    <location>
        <begin position="48"/>
        <end position="59"/>
    </location>
</feature>
<dbReference type="EMBL" id="KV745060">
    <property type="protein sequence ID" value="OCK78427.1"/>
    <property type="molecule type" value="Genomic_DNA"/>
</dbReference>
<dbReference type="Proteomes" id="UP000250266">
    <property type="component" value="Unassembled WGS sequence"/>
</dbReference>
<keyword evidence="3" id="KW-1185">Reference proteome</keyword>
<feature type="compositionally biased region" description="Low complexity" evidence="1">
    <location>
        <begin position="63"/>
        <end position="106"/>
    </location>
</feature>
<organism evidence="2 3">
    <name type="scientific">Lepidopterella palustris CBS 459.81</name>
    <dbReference type="NCBI Taxonomy" id="1314670"/>
    <lineage>
        <taxon>Eukaryota</taxon>
        <taxon>Fungi</taxon>
        <taxon>Dikarya</taxon>
        <taxon>Ascomycota</taxon>
        <taxon>Pezizomycotina</taxon>
        <taxon>Dothideomycetes</taxon>
        <taxon>Pleosporomycetidae</taxon>
        <taxon>Mytilinidiales</taxon>
        <taxon>Argynnaceae</taxon>
        <taxon>Lepidopterella</taxon>
    </lineage>
</organism>
<gene>
    <name evidence="2" type="ORF">K432DRAFT_332086</name>
</gene>
<reference evidence="2 3" key="1">
    <citation type="journal article" date="2016" name="Nat. Commun.">
        <title>Ectomycorrhizal ecology is imprinted in the genome of the dominant symbiotic fungus Cenococcum geophilum.</title>
        <authorList>
            <consortium name="DOE Joint Genome Institute"/>
            <person name="Peter M."/>
            <person name="Kohler A."/>
            <person name="Ohm R.A."/>
            <person name="Kuo A."/>
            <person name="Krutzmann J."/>
            <person name="Morin E."/>
            <person name="Arend M."/>
            <person name="Barry K.W."/>
            <person name="Binder M."/>
            <person name="Choi C."/>
            <person name="Clum A."/>
            <person name="Copeland A."/>
            <person name="Grisel N."/>
            <person name="Haridas S."/>
            <person name="Kipfer T."/>
            <person name="LaButti K."/>
            <person name="Lindquist E."/>
            <person name="Lipzen A."/>
            <person name="Maire R."/>
            <person name="Meier B."/>
            <person name="Mihaltcheva S."/>
            <person name="Molinier V."/>
            <person name="Murat C."/>
            <person name="Poggeler S."/>
            <person name="Quandt C.A."/>
            <person name="Sperisen C."/>
            <person name="Tritt A."/>
            <person name="Tisserant E."/>
            <person name="Crous P.W."/>
            <person name="Henrissat B."/>
            <person name="Nehls U."/>
            <person name="Egli S."/>
            <person name="Spatafora J.W."/>
            <person name="Grigoriev I.V."/>
            <person name="Martin F.M."/>
        </authorList>
    </citation>
    <scope>NUCLEOTIDE SEQUENCE [LARGE SCALE GENOMIC DNA]</scope>
    <source>
        <strain evidence="2 3">CBS 459.81</strain>
    </source>
</reference>
<feature type="compositionally biased region" description="Basic and acidic residues" evidence="1">
    <location>
        <begin position="471"/>
        <end position="486"/>
    </location>
</feature>
<evidence type="ECO:0000256" key="1">
    <source>
        <dbReference type="SAM" id="MobiDB-lite"/>
    </source>
</evidence>
<name>A0A8E2E6S7_9PEZI</name>
<dbReference type="AlphaFoldDB" id="A0A8E2E6S7"/>